<evidence type="ECO:0000256" key="1">
    <source>
        <dbReference type="ARBA" id="ARBA00023015"/>
    </source>
</evidence>
<sequence length="155" mass="16432">MSSSTDPAELLAGPRGAQLRLGLAIKQAEQAMMAAKAEALRGLELTVPQYAVLLQLADRPDRSGAQLARGAAVTPQTMAGVLANLEAKGLIERQQSEVHGKVMLSRLSETGRALVDEADTRAVGVESALWSAFDPAEREQFRSMLLRAVAALQGP</sequence>
<organism evidence="5 6">
    <name type="scientific">Kitasatospora gansuensis</name>
    <dbReference type="NCBI Taxonomy" id="258050"/>
    <lineage>
        <taxon>Bacteria</taxon>
        <taxon>Bacillati</taxon>
        <taxon>Actinomycetota</taxon>
        <taxon>Actinomycetes</taxon>
        <taxon>Kitasatosporales</taxon>
        <taxon>Streptomycetaceae</taxon>
        <taxon>Kitasatospora</taxon>
    </lineage>
</organism>
<accession>A0A7W7WJU7</accession>
<evidence type="ECO:0000313" key="6">
    <source>
        <dbReference type="Proteomes" id="UP000573327"/>
    </source>
</evidence>
<evidence type="ECO:0000256" key="2">
    <source>
        <dbReference type="ARBA" id="ARBA00023125"/>
    </source>
</evidence>
<dbReference type="PROSITE" id="PS50995">
    <property type="entry name" value="HTH_MARR_2"/>
    <property type="match status" value="1"/>
</dbReference>
<reference evidence="5 6" key="1">
    <citation type="submission" date="2020-08" db="EMBL/GenBank/DDBJ databases">
        <title>Sequencing the genomes of 1000 actinobacteria strains.</title>
        <authorList>
            <person name="Klenk H.-P."/>
        </authorList>
    </citation>
    <scope>NUCLEOTIDE SEQUENCE [LARGE SCALE GENOMIC DNA]</scope>
    <source>
        <strain evidence="5 6">DSM 44786</strain>
    </source>
</reference>
<dbReference type="InterPro" id="IPR036388">
    <property type="entry name" value="WH-like_DNA-bd_sf"/>
</dbReference>
<dbReference type="SMART" id="SM00347">
    <property type="entry name" value="HTH_MARR"/>
    <property type="match status" value="1"/>
</dbReference>
<comment type="caution">
    <text evidence="5">The sequence shown here is derived from an EMBL/GenBank/DDBJ whole genome shotgun (WGS) entry which is preliminary data.</text>
</comment>
<evidence type="ECO:0000256" key="3">
    <source>
        <dbReference type="ARBA" id="ARBA00023163"/>
    </source>
</evidence>
<dbReference type="GO" id="GO:0003677">
    <property type="term" value="F:DNA binding"/>
    <property type="evidence" value="ECO:0007669"/>
    <property type="project" value="UniProtKB-KW"/>
</dbReference>
<evidence type="ECO:0000313" key="5">
    <source>
        <dbReference type="EMBL" id="MBB4950202.1"/>
    </source>
</evidence>
<name>A0A7W7WJU7_9ACTN</name>
<dbReference type="InterPro" id="IPR000835">
    <property type="entry name" value="HTH_MarR-typ"/>
</dbReference>
<gene>
    <name evidence="5" type="ORF">F4556_005737</name>
</gene>
<keyword evidence="6" id="KW-1185">Reference proteome</keyword>
<proteinExistence type="predicted"/>
<dbReference type="EMBL" id="JACHJR010000001">
    <property type="protein sequence ID" value="MBB4950202.1"/>
    <property type="molecule type" value="Genomic_DNA"/>
</dbReference>
<dbReference type="GO" id="GO:0003700">
    <property type="term" value="F:DNA-binding transcription factor activity"/>
    <property type="evidence" value="ECO:0007669"/>
    <property type="project" value="InterPro"/>
</dbReference>
<keyword evidence="2 5" id="KW-0238">DNA-binding</keyword>
<dbReference type="Proteomes" id="UP000573327">
    <property type="component" value="Unassembled WGS sequence"/>
</dbReference>
<keyword evidence="3" id="KW-0804">Transcription</keyword>
<dbReference type="AlphaFoldDB" id="A0A7W7WJU7"/>
<dbReference type="InterPro" id="IPR036390">
    <property type="entry name" value="WH_DNA-bd_sf"/>
</dbReference>
<dbReference type="SUPFAM" id="SSF46785">
    <property type="entry name" value="Winged helix' DNA-binding domain"/>
    <property type="match status" value="1"/>
</dbReference>
<evidence type="ECO:0000259" key="4">
    <source>
        <dbReference type="PROSITE" id="PS50995"/>
    </source>
</evidence>
<dbReference type="Pfam" id="PF12802">
    <property type="entry name" value="MarR_2"/>
    <property type="match status" value="1"/>
</dbReference>
<dbReference type="RefSeq" id="WP_184921185.1">
    <property type="nucleotide sequence ID" value="NZ_JACHJR010000001.1"/>
</dbReference>
<feature type="domain" description="HTH marR-type" evidence="4">
    <location>
        <begin position="18"/>
        <end position="150"/>
    </location>
</feature>
<protein>
    <submittedName>
        <fullName evidence="5">DNA-binding MarR family transcriptional regulator</fullName>
    </submittedName>
</protein>
<dbReference type="PANTHER" id="PTHR42756">
    <property type="entry name" value="TRANSCRIPTIONAL REGULATOR, MARR"/>
    <property type="match status" value="1"/>
</dbReference>
<keyword evidence="1" id="KW-0805">Transcription regulation</keyword>
<dbReference type="PANTHER" id="PTHR42756:SF1">
    <property type="entry name" value="TRANSCRIPTIONAL REPRESSOR OF EMRAB OPERON"/>
    <property type="match status" value="1"/>
</dbReference>
<dbReference type="Gene3D" id="1.10.10.10">
    <property type="entry name" value="Winged helix-like DNA-binding domain superfamily/Winged helix DNA-binding domain"/>
    <property type="match status" value="1"/>
</dbReference>